<proteinExistence type="predicted"/>
<keyword evidence="1" id="KW-1133">Transmembrane helix</keyword>
<reference evidence="2" key="2">
    <citation type="submission" date="2023-10" db="EMBL/GenBank/DDBJ databases">
        <authorList>
            <person name="Choi B."/>
        </authorList>
    </citation>
    <scope>NUCLEOTIDE SEQUENCE</scope>
    <source>
        <strain evidence="2">UMB0763</strain>
    </source>
</reference>
<keyword evidence="1" id="KW-0472">Membrane</keyword>
<sequence>MDELRAFTRLYPDVDPATPLPLTRGERLSITVATAVLAYGGSRGDLLVTGAGLALLLFALGVATFSTPRRVRHEARVRFPGVGWVEGSSTKTLLTWAVIAVLVLATLLVAPGLAPVTALVSAALLWFALAKCAPIWSDHS</sequence>
<dbReference type="EMBL" id="CP136958">
    <property type="protein sequence ID" value="WOT02151.1"/>
    <property type="molecule type" value="Genomic_DNA"/>
</dbReference>
<dbReference type="AlphaFoldDB" id="A0AAF1BWR7"/>
<protein>
    <submittedName>
        <fullName evidence="2">Uncharacterized protein</fullName>
    </submittedName>
</protein>
<keyword evidence="1" id="KW-0812">Transmembrane</keyword>
<evidence type="ECO:0000313" key="3">
    <source>
        <dbReference type="Proteomes" id="UP000234560"/>
    </source>
</evidence>
<name>A0AAF1BWR7_9CORY</name>
<gene>
    <name evidence="2" type="ORF">CYJ47_13065</name>
</gene>
<reference evidence="2" key="1">
    <citation type="submission" date="2017-12" db="EMBL/GenBank/DDBJ databases">
        <authorList>
            <person name="Thomas-White K."/>
            <person name="Wolfe A.J."/>
        </authorList>
    </citation>
    <scope>NUCLEOTIDE SEQUENCE</scope>
    <source>
        <strain evidence="2">UMB0763</strain>
    </source>
</reference>
<accession>A0AAF1BWR7</accession>
<organism evidence="2 3">
    <name type="scientific">Corynebacterium pyruviciproducens</name>
    <dbReference type="NCBI Taxonomy" id="598660"/>
    <lineage>
        <taxon>Bacteria</taxon>
        <taxon>Bacillati</taxon>
        <taxon>Actinomycetota</taxon>
        <taxon>Actinomycetes</taxon>
        <taxon>Mycobacteriales</taxon>
        <taxon>Corynebacteriaceae</taxon>
        <taxon>Corynebacterium</taxon>
    </lineage>
</organism>
<evidence type="ECO:0000256" key="1">
    <source>
        <dbReference type="SAM" id="Phobius"/>
    </source>
</evidence>
<feature type="transmembrane region" description="Helical" evidence="1">
    <location>
        <begin position="93"/>
        <end position="110"/>
    </location>
</feature>
<evidence type="ECO:0000313" key="2">
    <source>
        <dbReference type="EMBL" id="WOT02151.1"/>
    </source>
</evidence>
<feature type="transmembrane region" description="Helical" evidence="1">
    <location>
        <begin position="46"/>
        <end position="66"/>
    </location>
</feature>
<dbReference type="Proteomes" id="UP000234560">
    <property type="component" value="Chromosome"/>
</dbReference>
<dbReference type="RefSeq" id="WP_101679075.1">
    <property type="nucleotide sequence ID" value="NZ_CP136958.1"/>
</dbReference>
<dbReference type="KEGG" id="cpyr:CYJ47_13065"/>